<evidence type="ECO:0000313" key="2">
    <source>
        <dbReference type="EMBL" id="GGL13624.1"/>
    </source>
</evidence>
<reference evidence="2" key="1">
    <citation type="journal article" date="2014" name="Int. J. Syst. Evol. Microbiol.">
        <title>Complete genome sequence of Corynebacterium casei LMG S-19264T (=DSM 44701T), isolated from a smear-ripened cheese.</title>
        <authorList>
            <consortium name="US DOE Joint Genome Institute (JGI-PGF)"/>
            <person name="Walter F."/>
            <person name="Albersmeier A."/>
            <person name="Kalinowski J."/>
            <person name="Ruckert C."/>
        </authorList>
    </citation>
    <scope>NUCLEOTIDE SEQUENCE</scope>
    <source>
        <strain evidence="2">CGMCC 4.7299</strain>
    </source>
</reference>
<dbReference type="Proteomes" id="UP000656042">
    <property type="component" value="Unassembled WGS sequence"/>
</dbReference>
<organism evidence="2 3">
    <name type="scientific">Mangrovihabitans endophyticus</name>
    <dbReference type="NCBI Taxonomy" id="1751298"/>
    <lineage>
        <taxon>Bacteria</taxon>
        <taxon>Bacillati</taxon>
        <taxon>Actinomycetota</taxon>
        <taxon>Actinomycetes</taxon>
        <taxon>Micromonosporales</taxon>
        <taxon>Micromonosporaceae</taxon>
        <taxon>Mangrovihabitans</taxon>
    </lineage>
</organism>
<name>A0A8J3C5V6_9ACTN</name>
<keyword evidence="3" id="KW-1185">Reference proteome</keyword>
<dbReference type="SUPFAM" id="SSF55729">
    <property type="entry name" value="Acyl-CoA N-acyltransferases (Nat)"/>
    <property type="match status" value="1"/>
</dbReference>
<dbReference type="Gene3D" id="3.40.630.30">
    <property type="match status" value="1"/>
</dbReference>
<dbReference type="InterPro" id="IPR000182">
    <property type="entry name" value="GNAT_dom"/>
</dbReference>
<dbReference type="GO" id="GO:0016747">
    <property type="term" value="F:acyltransferase activity, transferring groups other than amino-acyl groups"/>
    <property type="evidence" value="ECO:0007669"/>
    <property type="project" value="InterPro"/>
</dbReference>
<dbReference type="InterPro" id="IPR016181">
    <property type="entry name" value="Acyl_CoA_acyltransferase"/>
</dbReference>
<accession>A0A8J3C5V6</accession>
<feature type="domain" description="N-acetyltransferase" evidence="1">
    <location>
        <begin position="12"/>
        <end position="172"/>
    </location>
</feature>
<dbReference type="AlphaFoldDB" id="A0A8J3C5V6"/>
<evidence type="ECO:0000313" key="3">
    <source>
        <dbReference type="Proteomes" id="UP000656042"/>
    </source>
</evidence>
<evidence type="ECO:0000259" key="1">
    <source>
        <dbReference type="PROSITE" id="PS51186"/>
    </source>
</evidence>
<comment type="caution">
    <text evidence="2">The sequence shown here is derived from an EMBL/GenBank/DDBJ whole genome shotgun (WGS) entry which is preliminary data.</text>
</comment>
<proteinExistence type="predicted"/>
<dbReference type="EMBL" id="BMMX01000042">
    <property type="protein sequence ID" value="GGL13624.1"/>
    <property type="molecule type" value="Genomic_DNA"/>
</dbReference>
<dbReference type="PROSITE" id="PS51186">
    <property type="entry name" value="GNAT"/>
    <property type="match status" value="1"/>
</dbReference>
<reference evidence="2" key="2">
    <citation type="submission" date="2020-09" db="EMBL/GenBank/DDBJ databases">
        <authorList>
            <person name="Sun Q."/>
            <person name="Zhou Y."/>
        </authorList>
    </citation>
    <scope>NUCLEOTIDE SEQUENCE</scope>
    <source>
        <strain evidence="2">CGMCC 4.7299</strain>
    </source>
</reference>
<gene>
    <name evidence="2" type="ORF">GCM10012284_55540</name>
</gene>
<protein>
    <recommendedName>
        <fullName evidence="1">N-acetyltransferase domain-containing protein</fullName>
    </recommendedName>
</protein>
<dbReference type="RefSeq" id="WP_189082276.1">
    <property type="nucleotide sequence ID" value="NZ_BMMX01000042.1"/>
</dbReference>
<sequence length="346" mass="38559">MTAQHTLSRVELDVRRATVADADGIIALFDRVYGGEYRSAECTDPLLVRRELTGRDCIWMLVTDRDRVVGSIAARRTPGSGRYEMCRAAVDSAHRGRSEIVAAFDAVLRETLRQPDCELMFADVRSERARRKFGPGAVPVAWTSADHGMHRMHGRREEHLFGMAFPPQRTVIRLVPPRSVVLPGSPVAAEIARLRSAVIVGDYPARICAGGVGEHRYESSNGRVSYSMIAPSRAAVVRDMQADTPADARRLLWELLDGAASAEIDHLTMFALADKLPLIEELCRPGVAEDPARRFRLCGYRPGWHPAGGARFDCVTLVARTDEQVPDRWGLQERIGDVYRSFRLWV</sequence>